<dbReference type="RefSeq" id="WP_054620216.1">
    <property type="nucleotide sequence ID" value="NZ_CP022579.1"/>
</dbReference>
<dbReference type="EMBL" id="CP022579">
    <property type="protein sequence ID" value="QEL66132.1"/>
    <property type="molecule type" value="Genomic_DNA"/>
</dbReference>
<sequence>MAKLRIGIVVDSCCDLPREFIDEHGIVMLPIALRVGGRIVEDKREPLATQEFYRKYLDKRDEDFAESIPYTVEQIERLFLEKLALEFDFVYCLTITAKRSPIFDNATRASRTILAKYKDVRRAAGLPERFGLAVASSRNMFTGQAVQVAELARLVAAGKTPSEIGDRLQKLVAGTHTYLVPTDLFHIFKRAQKKGDKSVTWGSYALGSMLDVKPILHCHMDETGPVAKVRGFASGVERMFENAVHQIRAGLEAPFVCLSYGGDLDAVPDLPGYGDLAKAAREQGVQILVAPMSATAAINVGPGAVSLAFVSRESPVDQADTAR</sequence>
<dbReference type="SUPFAM" id="SSF82549">
    <property type="entry name" value="DAK1/DegV-like"/>
    <property type="match status" value="1"/>
</dbReference>
<accession>A0A5C1EB80</accession>
<evidence type="ECO:0000313" key="2">
    <source>
        <dbReference type="EMBL" id="QEL66132.1"/>
    </source>
</evidence>
<gene>
    <name evidence="2" type="ORF">OTERR_26560</name>
</gene>
<proteinExistence type="predicted"/>
<evidence type="ECO:0000256" key="1">
    <source>
        <dbReference type="ARBA" id="ARBA00023121"/>
    </source>
</evidence>
<organism evidence="2 3">
    <name type="scientific">Oryzomicrobium terrae</name>
    <dbReference type="NCBI Taxonomy" id="1735038"/>
    <lineage>
        <taxon>Bacteria</taxon>
        <taxon>Pseudomonadati</taxon>
        <taxon>Pseudomonadota</taxon>
        <taxon>Betaproteobacteria</taxon>
        <taxon>Rhodocyclales</taxon>
        <taxon>Rhodocyclaceae</taxon>
        <taxon>Oryzomicrobium</taxon>
    </lineage>
</organism>
<dbReference type="NCBIfam" id="TIGR00762">
    <property type="entry name" value="DegV"/>
    <property type="match status" value="1"/>
</dbReference>
<dbReference type="InterPro" id="IPR003797">
    <property type="entry name" value="DegV"/>
</dbReference>
<evidence type="ECO:0008006" key="4">
    <source>
        <dbReference type="Google" id="ProtNLM"/>
    </source>
</evidence>
<dbReference type="InterPro" id="IPR050270">
    <property type="entry name" value="DegV_domain_contain"/>
</dbReference>
<evidence type="ECO:0000313" key="3">
    <source>
        <dbReference type="Proteomes" id="UP000323671"/>
    </source>
</evidence>
<dbReference type="PROSITE" id="PS51482">
    <property type="entry name" value="DEGV"/>
    <property type="match status" value="1"/>
</dbReference>
<dbReference type="Proteomes" id="UP000323671">
    <property type="component" value="Chromosome"/>
</dbReference>
<keyword evidence="3" id="KW-1185">Reference proteome</keyword>
<dbReference type="GO" id="GO:0008289">
    <property type="term" value="F:lipid binding"/>
    <property type="evidence" value="ECO:0007669"/>
    <property type="project" value="UniProtKB-KW"/>
</dbReference>
<keyword evidence="1" id="KW-0446">Lipid-binding</keyword>
<dbReference type="Gene3D" id="3.30.1180.10">
    <property type="match status" value="1"/>
</dbReference>
<reference evidence="2 3" key="1">
    <citation type="submission" date="2017-07" db="EMBL/GenBank/DDBJ databases">
        <title>Complete genome sequence of Oryzomicrobium terrae TPP412.</title>
        <authorList>
            <person name="Chiu L.-W."/>
            <person name="Lo K.-J."/>
            <person name="Tsai Y.-M."/>
            <person name="Lin S.-S."/>
            <person name="Kuo C.-H."/>
            <person name="Liu C.-T."/>
        </authorList>
    </citation>
    <scope>NUCLEOTIDE SEQUENCE [LARGE SCALE GENOMIC DNA]</scope>
    <source>
        <strain evidence="2 3">TPP412</strain>
    </source>
</reference>
<dbReference type="PANTHER" id="PTHR33434">
    <property type="entry name" value="DEGV DOMAIN-CONTAINING PROTEIN DR_1986-RELATED"/>
    <property type="match status" value="1"/>
</dbReference>
<dbReference type="Gene3D" id="3.40.50.10170">
    <property type="match status" value="1"/>
</dbReference>
<dbReference type="InterPro" id="IPR043168">
    <property type="entry name" value="DegV_C"/>
</dbReference>
<dbReference type="PANTHER" id="PTHR33434:SF2">
    <property type="entry name" value="FATTY ACID-BINDING PROTEIN TM_1468"/>
    <property type="match status" value="1"/>
</dbReference>
<dbReference type="Pfam" id="PF02645">
    <property type="entry name" value="DegV"/>
    <property type="match status" value="1"/>
</dbReference>
<dbReference type="AlphaFoldDB" id="A0A5C1EB80"/>
<name>A0A5C1EB80_9RHOO</name>
<protein>
    <recommendedName>
        <fullName evidence="4">DegV family protein</fullName>
    </recommendedName>
</protein>
<dbReference type="KEGG" id="otr:OTERR_26560"/>